<dbReference type="EMBL" id="JBHSGF010000008">
    <property type="protein sequence ID" value="MFC4555942.1"/>
    <property type="molecule type" value="Genomic_DNA"/>
</dbReference>
<evidence type="ECO:0000259" key="1">
    <source>
        <dbReference type="Pfam" id="PF01636"/>
    </source>
</evidence>
<reference evidence="3" key="1">
    <citation type="journal article" date="2019" name="Int. J. Syst. Evol. Microbiol.">
        <title>The Global Catalogue of Microorganisms (GCM) 10K type strain sequencing project: providing services to taxonomists for standard genome sequencing and annotation.</title>
        <authorList>
            <consortium name="The Broad Institute Genomics Platform"/>
            <consortium name="The Broad Institute Genome Sequencing Center for Infectious Disease"/>
            <person name="Wu L."/>
            <person name="Ma J."/>
        </authorList>
    </citation>
    <scope>NUCLEOTIDE SEQUENCE [LARGE SCALE GENOMIC DNA]</scope>
    <source>
        <strain evidence="3">JCM 3369</strain>
    </source>
</reference>
<feature type="domain" description="Aminoglycoside phosphotransferase" evidence="1">
    <location>
        <begin position="105"/>
        <end position="298"/>
    </location>
</feature>
<protein>
    <submittedName>
        <fullName evidence="2">Phosphotransferase</fullName>
    </submittedName>
</protein>
<dbReference type="Pfam" id="PF01636">
    <property type="entry name" value="APH"/>
    <property type="match status" value="1"/>
</dbReference>
<organism evidence="2 3">
    <name type="scientific">Georgenia faecalis</name>
    <dbReference type="NCBI Taxonomy" id="2483799"/>
    <lineage>
        <taxon>Bacteria</taxon>
        <taxon>Bacillati</taxon>
        <taxon>Actinomycetota</taxon>
        <taxon>Actinomycetes</taxon>
        <taxon>Micrococcales</taxon>
        <taxon>Bogoriellaceae</taxon>
        <taxon>Georgenia</taxon>
    </lineage>
</organism>
<dbReference type="InterPro" id="IPR002575">
    <property type="entry name" value="Aminoglycoside_PTrfase"/>
</dbReference>
<accession>A0ABV9DC06</accession>
<dbReference type="Proteomes" id="UP001595955">
    <property type="component" value="Unassembled WGS sequence"/>
</dbReference>
<evidence type="ECO:0000313" key="3">
    <source>
        <dbReference type="Proteomes" id="UP001595955"/>
    </source>
</evidence>
<proteinExistence type="predicted"/>
<sequence>MSLTTDAASAPFPPGLPVADVVAATWTPMPTATALAPTGAAPSHAPRRPALEVDEPLPMPLASWGVPEARLALDEARLACHVPLAPVTLISALTTVVFRCGDHAVKVYPPGTDPGHLARLATALTGSASALLPIAPPIVTSWGVATLTPWVGVAPRRGPAPTPAAGWAGTGALLRAFHAEHLDADVPVWDPLRRVVTQTRDLPDAAAAVLLDARGTLLEELARLRSPLGVGVVHGDVSPSNVLAGPGGPVLIDLDFAARAPLEYDLSSAARRADAGEIDAVTYLAFCRAYGHDVRTWDGRVVLDAIAALGGVAFRIWDDRRAGRELTWLDGAVARWRTPL</sequence>
<name>A0ABV9DC06_9MICO</name>
<keyword evidence="3" id="KW-1185">Reference proteome</keyword>
<dbReference type="InterPro" id="IPR011009">
    <property type="entry name" value="Kinase-like_dom_sf"/>
</dbReference>
<evidence type="ECO:0000313" key="2">
    <source>
        <dbReference type="EMBL" id="MFC4555942.1"/>
    </source>
</evidence>
<dbReference type="SUPFAM" id="SSF56112">
    <property type="entry name" value="Protein kinase-like (PK-like)"/>
    <property type="match status" value="1"/>
</dbReference>
<dbReference type="Gene3D" id="3.90.1200.10">
    <property type="match status" value="1"/>
</dbReference>
<gene>
    <name evidence="2" type="ORF">ACFO3F_11845</name>
</gene>
<dbReference type="RefSeq" id="WP_122823433.1">
    <property type="nucleotide sequence ID" value="NZ_CP033325.1"/>
</dbReference>
<comment type="caution">
    <text evidence="2">The sequence shown here is derived from an EMBL/GenBank/DDBJ whole genome shotgun (WGS) entry which is preliminary data.</text>
</comment>